<name>A0A059FMK4_9PROT</name>
<feature type="transmembrane region" description="Helical" evidence="2">
    <location>
        <begin position="47"/>
        <end position="69"/>
    </location>
</feature>
<dbReference type="InterPro" id="IPR036291">
    <property type="entry name" value="NAD(P)-bd_dom_sf"/>
</dbReference>
<evidence type="ECO:0000256" key="1">
    <source>
        <dbReference type="ARBA" id="ARBA00007430"/>
    </source>
</evidence>
<dbReference type="Gene3D" id="3.40.50.720">
    <property type="entry name" value="NAD(P)-binding Rossmann-like Domain"/>
    <property type="match status" value="2"/>
</dbReference>
<feature type="transmembrane region" description="Helical" evidence="2">
    <location>
        <begin position="108"/>
        <end position="131"/>
    </location>
</feature>
<keyword evidence="2" id="KW-1133">Transmembrane helix</keyword>
<keyword evidence="2" id="KW-0472">Membrane</keyword>
<dbReference type="RefSeq" id="WP_051618531.1">
    <property type="nucleotide sequence ID" value="NZ_ARYK01000005.1"/>
</dbReference>
<evidence type="ECO:0000313" key="4">
    <source>
        <dbReference type="EMBL" id="KCZ91693.1"/>
    </source>
</evidence>
<keyword evidence="5" id="KW-1185">Reference proteome</keyword>
<reference evidence="4 5" key="1">
    <citation type="journal article" date="2014" name="Antonie Van Leeuwenhoek">
        <title>Hyphomonas beringensis sp. nov. and Hyphomonas chukchiensis sp. nov., isolated from surface seawater of the Bering Sea and Chukchi Sea.</title>
        <authorList>
            <person name="Li C."/>
            <person name="Lai Q."/>
            <person name="Li G."/>
            <person name="Dong C."/>
            <person name="Wang J."/>
            <person name="Liao Y."/>
            <person name="Shao Z."/>
        </authorList>
    </citation>
    <scope>NUCLEOTIDE SEQUENCE [LARGE SCALE GENOMIC DNA]</scope>
    <source>
        <strain evidence="4 5">MHS-2</strain>
    </source>
</reference>
<feature type="transmembrane region" description="Helical" evidence="2">
    <location>
        <begin position="81"/>
        <end position="102"/>
    </location>
</feature>
<dbReference type="InterPro" id="IPR051203">
    <property type="entry name" value="Polysaccharide_Synthase-Rel"/>
</dbReference>
<dbReference type="EMBL" id="ARYK01000005">
    <property type="protein sequence ID" value="KCZ91693.1"/>
    <property type="molecule type" value="Genomic_DNA"/>
</dbReference>
<dbReference type="AlphaFoldDB" id="A0A059FMK4"/>
<dbReference type="InterPro" id="IPR003869">
    <property type="entry name" value="Polysac_CapD-like"/>
</dbReference>
<dbReference type="PATRIC" id="fig|1280950.3.peg.2256"/>
<dbReference type="Pfam" id="PF02719">
    <property type="entry name" value="Polysacc_synt_2"/>
    <property type="match status" value="1"/>
</dbReference>
<dbReference type="eggNOG" id="COG1086">
    <property type="taxonomic scope" value="Bacteria"/>
</dbReference>
<evidence type="ECO:0000313" key="5">
    <source>
        <dbReference type="Proteomes" id="UP000025171"/>
    </source>
</evidence>
<comment type="caution">
    <text evidence="4">The sequence shown here is derived from an EMBL/GenBank/DDBJ whole genome shotgun (WGS) entry which is preliminary data.</text>
</comment>
<dbReference type="SUPFAM" id="SSF51735">
    <property type="entry name" value="NAD(P)-binding Rossmann-fold domains"/>
    <property type="match status" value="1"/>
</dbReference>
<organism evidence="4 5">
    <name type="scientific">Hyphomonas johnsonii MHS-2</name>
    <dbReference type="NCBI Taxonomy" id="1280950"/>
    <lineage>
        <taxon>Bacteria</taxon>
        <taxon>Pseudomonadati</taxon>
        <taxon>Pseudomonadota</taxon>
        <taxon>Alphaproteobacteria</taxon>
        <taxon>Hyphomonadales</taxon>
        <taxon>Hyphomonadaceae</taxon>
        <taxon>Hyphomonas</taxon>
    </lineage>
</organism>
<comment type="similarity">
    <text evidence="1">Belongs to the polysaccharide synthase family.</text>
</comment>
<feature type="transmembrane region" description="Helical" evidence="2">
    <location>
        <begin position="12"/>
        <end position="35"/>
    </location>
</feature>
<feature type="domain" description="Polysaccharide biosynthesis protein CapD-like" evidence="3">
    <location>
        <begin position="292"/>
        <end position="577"/>
    </location>
</feature>
<dbReference type="PANTHER" id="PTHR43318">
    <property type="entry name" value="UDP-N-ACETYLGLUCOSAMINE 4,6-DEHYDRATASE"/>
    <property type="match status" value="1"/>
</dbReference>
<protein>
    <submittedName>
        <fullName evidence="4">Polysaccharide biosynthesis protein</fullName>
    </submittedName>
</protein>
<gene>
    <name evidence="4" type="ORF">HJO_11267</name>
</gene>
<proteinExistence type="inferred from homology"/>
<dbReference type="CDD" id="cd05237">
    <property type="entry name" value="UDP_invert_4-6DH_SDR_e"/>
    <property type="match status" value="1"/>
</dbReference>
<dbReference type="STRING" id="1280950.HJO_11267"/>
<evidence type="ECO:0000256" key="2">
    <source>
        <dbReference type="SAM" id="Phobius"/>
    </source>
</evidence>
<accession>A0A059FMK4</accession>
<evidence type="ECO:0000259" key="3">
    <source>
        <dbReference type="Pfam" id="PF02719"/>
    </source>
</evidence>
<dbReference type="OrthoDB" id="9803111at2"/>
<dbReference type="Proteomes" id="UP000025171">
    <property type="component" value="Unassembled WGS sequence"/>
</dbReference>
<sequence length="630" mass="66814">MNPLHAARRAMALTLGFDIVAATAAMILASILVWSSDKVVGALSLDAMIVSTTCFVVAVGAGFVIRGVQKQVWRHMGWPDAVMIVQAIGLSTLIYLPVMLLLSSRLVAPWATLLVALVLLTVFLFSGRMLALSRSTRMPLQIFSPVARAGQPVLLVGDVDSCVNVLRRLQGSPQGGKVRVLGVVEMRGKDPGRAIRGVPIMGCLSDLGTVIDVMKVRYGQTPWVAVTGVARERDGMLQVLAVASTHGAEIMALGSDEAAQVLEPVHPADLLSRPERQLDITPVRSIVEGAKVLVTGGGGTIGSELARQVAALSPACLTVLDASEFNLYSIDMSLAAEAPGVEVVTRLGDVRDTARLTDVFQRAQPDLVIHAAALKHVPLMEHNLCEAILTNVAGAVSAARAAVSVGAKRFVFISTDKAVDPDNVMGATKRLAEIAVSRIAAESNMSASMVRFGNVLGSSGSVVPLFERQIAAGGPITLTDPGVTRFFMTVEEASSLVLQAAALGGGQGTSDLFVLDMGEPIPILQLAETMIRLKGCVPGVDIEIVTMGLRDGEKMHEVLTYDHEQISPTRVDGINRVASVNGHGELFDKQLLALIEAASRRDRSEALRLLGILVPEYGANRAERLQRHSA</sequence>
<dbReference type="PANTHER" id="PTHR43318:SF1">
    <property type="entry name" value="POLYSACCHARIDE BIOSYNTHESIS PROTEIN EPSC-RELATED"/>
    <property type="match status" value="1"/>
</dbReference>
<keyword evidence="2" id="KW-0812">Transmembrane</keyword>